<feature type="domain" description="Heme-copper oxidase subunit III family profile" evidence="15">
    <location>
        <begin position="6"/>
        <end position="265"/>
    </location>
</feature>
<evidence type="ECO:0000256" key="6">
    <source>
        <dbReference type="ARBA" id="ARBA00022692"/>
    </source>
</evidence>
<evidence type="ECO:0000256" key="10">
    <source>
        <dbReference type="ARBA" id="ARBA00023128"/>
    </source>
</evidence>
<dbReference type="GO" id="GO:0006123">
    <property type="term" value="P:mitochondrial electron transport, cytochrome c to oxygen"/>
    <property type="evidence" value="ECO:0007669"/>
    <property type="project" value="TreeGrafter"/>
</dbReference>
<dbReference type="Pfam" id="PF00510">
    <property type="entry name" value="COX3"/>
    <property type="match status" value="1"/>
</dbReference>
<dbReference type="FunFam" id="1.20.120.80:FF:000002">
    <property type="entry name" value="Cytochrome c oxidase subunit 3"/>
    <property type="match status" value="1"/>
</dbReference>
<dbReference type="SUPFAM" id="SSF81452">
    <property type="entry name" value="Cytochrome c oxidase subunit III-like"/>
    <property type="match status" value="1"/>
</dbReference>
<dbReference type="PROSITE" id="PS50253">
    <property type="entry name" value="COX3"/>
    <property type="match status" value="1"/>
</dbReference>
<keyword evidence="11 14" id="KW-0472">Membrane</keyword>
<evidence type="ECO:0000256" key="13">
    <source>
        <dbReference type="RuleBase" id="RU003375"/>
    </source>
</evidence>
<evidence type="ECO:0000256" key="7">
    <source>
        <dbReference type="ARBA" id="ARBA00022792"/>
    </source>
</evidence>
<comment type="subcellular location">
    <subcellularLocation>
        <location evidence="2">Mitochondrion inner membrane</location>
    </subcellularLocation>
    <subcellularLocation>
        <location evidence="1">Mitochondrion membrane</location>
        <topology evidence="1">Multi-pass membrane protein</topology>
    </subcellularLocation>
</comment>
<dbReference type="InterPro" id="IPR013833">
    <property type="entry name" value="Cyt_c_oxidase_su3_a-hlx"/>
</dbReference>
<keyword evidence="10 13" id="KW-0496">Mitochondrion</keyword>
<feature type="transmembrane region" description="Helical" evidence="14">
    <location>
        <begin position="163"/>
        <end position="181"/>
    </location>
</feature>
<geneLocation type="mitochondrion" evidence="16"/>
<evidence type="ECO:0000259" key="15">
    <source>
        <dbReference type="PROSITE" id="PS50253"/>
    </source>
</evidence>
<dbReference type="InterPro" id="IPR024791">
    <property type="entry name" value="Cyt_c/ubiquinol_Oxase_su3"/>
</dbReference>
<proteinExistence type="inferred from homology"/>
<gene>
    <name evidence="16" type="primary">cox3</name>
</gene>
<feature type="transmembrane region" description="Helical" evidence="14">
    <location>
        <begin position="131"/>
        <end position="151"/>
    </location>
</feature>
<dbReference type="InterPro" id="IPR035973">
    <property type="entry name" value="Cyt_c_oxidase_su3-like_sf"/>
</dbReference>
<evidence type="ECO:0000256" key="11">
    <source>
        <dbReference type="ARBA" id="ARBA00023136"/>
    </source>
</evidence>
<dbReference type="InterPro" id="IPR033945">
    <property type="entry name" value="Cyt_c_oxase_su3_dom"/>
</dbReference>
<dbReference type="PANTHER" id="PTHR11403:SF7">
    <property type="entry name" value="CYTOCHROME C OXIDASE SUBUNIT 3"/>
    <property type="match status" value="1"/>
</dbReference>
<feature type="transmembrane region" description="Helical" evidence="14">
    <location>
        <begin position="42"/>
        <end position="62"/>
    </location>
</feature>
<evidence type="ECO:0000256" key="14">
    <source>
        <dbReference type="SAM" id="Phobius"/>
    </source>
</evidence>
<comment type="function">
    <text evidence="13">Component of the cytochrome c oxidase, the last enzyme in the mitochondrial electron transport chain which drives oxidative phosphorylation. The respiratory chain contains 3 multisubunit complexes succinate dehydrogenase (complex II, CII), ubiquinol-cytochrome c oxidoreductase (cytochrome b-c1 complex, complex III, CIII) and cytochrome c oxidase (complex IV, CIV), that cooperate to transfer electrons derived from NADH and succinate to molecular oxygen, creating an electrochemical gradient over the inner membrane that drives transmembrane transport and the ATP synthase. Cytochrome c oxidase is the component of the respiratory chain that catalyzes the reduction of oxygen to water. Electrons originating from reduced cytochrome c in the intermembrane space (IMS) are transferred via the dinuclear copper A center (CU(A)) of subunit 2 and heme A of subunit 1 to the active site in subunit 1, a binuclear center (BNC) formed by heme A3 and copper B (CU(B)). The BNC reduces molecular oxygen to 2 water molecules using 4 electrons from cytochrome c in the IMS and 4 protons from the mitochondrial matrix.</text>
</comment>
<evidence type="ECO:0000256" key="5">
    <source>
        <dbReference type="ARBA" id="ARBA00015944"/>
    </source>
</evidence>
<dbReference type="Gene3D" id="1.20.120.80">
    <property type="entry name" value="Cytochrome c oxidase, subunit III, four-helix bundle"/>
    <property type="match status" value="1"/>
</dbReference>
<keyword evidence="6 13" id="KW-0812">Transmembrane</keyword>
<evidence type="ECO:0000256" key="8">
    <source>
        <dbReference type="ARBA" id="ARBA00022967"/>
    </source>
</evidence>
<feature type="transmembrane region" description="Helical" evidence="14">
    <location>
        <begin position="201"/>
        <end position="224"/>
    </location>
</feature>
<protein>
    <recommendedName>
        <fullName evidence="5 13">Cytochrome c oxidase subunit 3</fullName>
    </recommendedName>
</protein>
<dbReference type="CDD" id="cd01665">
    <property type="entry name" value="Cyt_c_Oxidase_III"/>
    <property type="match status" value="1"/>
</dbReference>
<accession>A0A8F6YG80</accession>
<evidence type="ECO:0000256" key="9">
    <source>
        <dbReference type="ARBA" id="ARBA00022989"/>
    </source>
</evidence>
<dbReference type="GO" id="GO:0004129">
    <property type="term" value="F:cytochrome-c oxidase activity"/>
    <property type="evidence" value="ECO:0007669"/>
    <property type="project" value="UniProtKB-EC"/>
</dbReference>
<comment type="subunit">
    <text evidence="4">Component of the cytochrome c oxidase (complex IV, CIV), a multisubunit enzyme composed of a catalytic core of 3 subunits and several supernumerary subunits. The complex exists as a monomer or a dimer and forms supercomplexes (SCs) in the inner mitochondrial membrane with ubiquinol-cytochrome c oxidoreductase (cytochrome b-c1 complex, complex III, CIII).</text>
</comment>
<organism evidence="16">
    <name type="scientific">Nitellopsis obtusa</name>
    <dbReference type="NCBI Taxonomy" id="40811"/>
    <lineage>
        <taxon>Eukaryota</taxon>
        <taxon>Viridiplantae</taxon>
        <taxon>Streptophyta</taxon>
        <taxon>Charophyceae</taxon>
        <taxon>Charales</taxon>
        <taxon>Characeae</taxon>
        <taxon>Nitellopsis</taxon>
    </lineage>
</organism>
<dbReference type="GO" id="GO:0005743">
    <property type="term" value="C:mitochondrial inner membrane"/>
    <property type="evidence" value="ECO:0007669"/>
    <property type="project" value="UniProtKB-SubCell"/>
</dbReference>
<comment type="similarity">
    <text evidence="3 13">Belongs to the cytochrome c oxidase subunit 3 family.</text>
</comment>
<reference evidence="16" key="1">
    <citation type="journal article" date="2021" name="Biol. Invasions">
        <title>Global high-throughput genotyping of organellar genomes reveals insights into the origin and spread of invasive starry stonewort (Nitellopsis obtusa).</title>
        <authorList>
            <person name="Sleith R.S."/>
            <person name="Karol K.G."/>
        </authorList>
    </citation>
    <scope>NUCLEOTIDE SEQUENCE</scope>
    <source>
        <strain evidence="16">KGK5729</strain>
    </source>
</reference>
<dbReference type="EMBL" id="MW556320">
    <property type="protein sequence ID" value="QXT44715.1"/>
    <property type="molecule type" value="Genomic_DNA"/>
</dbReference>
<dbReference type="FunFam" id="1.10.287.70:FF:000075">
    <property type="entry name" value="Cytochrome c oxidase subunit 3"/>
    <property type="match status" value="1"/>
</dbReference>
<dbReference type="PANTHER" id="PTHR11403">
    <property type="entry name" value="CYTOCHROME C OXIDASE SUBUNIT III"/>
    <property type="match status" value="1"/>
</dbReference>
<feature type="transmembrane region" description="Helical" evidence="14">
    <location>
        <begin position="83"/>
        <end position="106"/>
    </location>
</feature>
<comment type="catalytic activity">
    <reaction evidence="12">
        <text>4 Fe(II)-[cytochrome c] + O2 + 8 H(+)(in) = 4 Fe(III)-[cytochrome c] + 2 H2O + 4 H(+)(out)</text>
        <dbReference type="Rhea" id="RHEA:11436"/>
        <dbReference type="Rhea" id="RHEA-COMP:10350"/>
        <dbReference type="Rhea" id="RHEA-COMP:14399"/>
        <dbReference type="ChEBI" id="CHEBI:15377"/>
        <dbReference type="ChEBI" id="CHEBI:15378"/>
        <dbReference type="ChEBI" id="CHEBI:15379"/>
        <dbReference type="ChEBI" id="CHEBI:29033"/>
        <dbReference type="ChEBI" id="CHEBI:29034"/>
        <dbReference type="EC" id="7.1.1.9"/>
    </reaction>
    <physiologicalReaction direction="left-to-right" evidence="12">
        <dbReference type="Rhea" id="RHEA:11437"/>
    </physiologicalReaction>
</comment>
<evidence type="ECO:0000313" key="16">
    <source>
        <dbReference type="EMBL" id="QXT44715.1"/>
    </source>
</evidence>
<evidence type="ECO:0000256" key="3">
    <source>
        <dbReference type="ARBA" id="ARBA00010581"/>
    </source>
</evidence>
<evidence type="ECO:0000256" key="2">
    <source>
        <dbReference type="ARBA" id="ARBA00004273"/>
    </source>
</evidence>
<dbReference type="Gene3D" id="1.10.287.70">
    <property type="match status" value="1"/>
</dbReference>
<keyword evidence="7" id="KW-0999">Mitochondrion inner membrane</keyword>
<sequence>MSMSSQKHPYHLVDPSPWPIFGSLGALASTIGGVMYMHSYTGGTLCLSLGLGMILYTMFVWWRDVIRESTYEGYHTSVVQVGLRYGMILFIVSEVMFFVAFFWAFFHSSLAPTVEIGAIWPPKGIDVLDPWGIPFLNTIILLSSGAAVTWAHHAILAGFKQQALYGILATILLALVFTAFQGMEYVEAPFTISDGIYGSTFFLATGFHGFHVIVGTIFLIICCVRQYMGHFTRRHHFGFEAAAWYWHFVDVVWLFLFVSIYWWGGN</sequence>
<evidence type="ECO:0000256" key="12">
    <source>
        <dbReference type="ARBA" id="ARBA00049512"/>
    </source>
</evidence>
<keyword evidence="9 14" id="KW-1133">Transmembrane helix</keyword>
<evidence type="ECO:0000256" key="1">
    <source>
        <dbReference type="ARBA" id="ARBA00004225"/>
    </source>
</evidence>
<dbReference type="AlphaFoldDB" id="A0A8F6YG80"/>
<dbReference type="InterPro" id="IPR000298">
    <property type="entry name" value="Cyt_c_oxidase-like_su3"/>
</dbReference>
<evidence type="ECO:0000256" key="4">
    <source>
        <dbReference type="ARBA" id="ARBA00011164"/>
    </source>
</evidence>
<feature type="transmembrane region" description="Helical" evidence="14">
    <location>
        <begin position="244"/>
        <end position="264"/>
    </location>
</feature>
<keyword evidence="8" id="KW-1278">Translocase</keyword>
<name>A0A8F6YG80_9VIRI</name>